<keyword evidence="9" id="KW-0012">Acyltransferase</keyword>
<dbReference type="Proteomes" id="UP001635816">
    <property type="component" value="Unassembled WGS sequence"/>
</dbReference>
<comment type="catalytic activity">
    <reaction evidence="10">
        <text>an acyl-CoA + a 1,2-diacyl-sn-glycerol = a triacyl-sn-glycerol + CoA</text>
        <dbReference type="Rhea" id="RHEA:10868"/>
        <dbReference type="ChEBI" id="CHEBI:17815"/>
        <dbReference type="ChEBI" id="CHEBI:57287"/>
        <dbReference type="ChEBI" id="CHEBI:58342"/>
        <dbReference type="ChEBI" id="CHEBI:64615"/>
        <dbReference type="EC" id="2.3.1.20"/>
    </reaction>
</comment>
<organism evidence="13 14">
    <name type="scientific">Mycolicibacterium nivoides</name>
    <dbReference type="NCBI Taxonomy" id="2487344"/>
    <lineage>
        <taxon>Bacteria</taxon>
        <taxon>Bacillati</taxon>
        <taxon>Actinomycetota</taxon>
        <taxon>Actinomycetes</taxon>
        <taxon>Mycobacteriales</taxon>
        <taxon>Mycobacteriaceae</taxon>
        <taxon>Mycolicibacterium</taxon>
    </lineage>
</organism>
<protein>
    <recommendedName>
        <fullName evidence="4">diacylglycerol O-acyltransferase</fullName>
        <ecNumber evidence="4">2.3.1.20</ecNumber>
    </recommendedName>
</protein>
<dbReference type="PANTHER" id="PTHR31650:SF1">
    <property type="entry name" value="WAX ESTER SYNTHASE_DIACYLGLYCEROL ACYLTRANSFERASE 4-RELATED"/>
    <property type="match status" value="1"/>
</dbReference>
<reference evidence="13 14" key="1">
    <citation type="submission" date="2024-12" db="EMBL/GenBank/DDBJ databases">
        <title>The coexistence of Mycolicibacterium septicum and Mycolicibacterium nivoides in clinical samples.</title>
        <authorList>
            <person name="Wang C."/>
            <person name="Feng Y."/>
            <person name="Zong Z."/>
        </authorList>
    </citation>
    <scope>NUCLEOTIDE SEQUENCE [LARGE SCALE GENOMIC DNA]</scope>
    <source>
        <strain evidence="13 14">120309</strain>
    </source>
</reference>
<evidence type="ECO:0000256" key="7">
    <source>
        <dbReference type="ARBA" id="ARBA00022798"/>
    </source>
</evidence>
<dbReference type="PANTHER" id="PTHR31650">
    <property type="entry name" value="O-ACYLTRANSFERASE (WSD1-LIKE) FAMILY PROTEIN"/>
    <property type="match status" value="1"/>
</dbReference>
<dbReference type="Pfam" id="PF03007">
    <property type="entry name" value="WS_DGAT_cat"/>
    <property type="match status" value="1"/>
</dbReference>
<evidence type="ECO:0000256" key="3">
    <source>
        <dbReference type="ARBA" id="ARBA00009587"/>
    </source>
</evidence>
<name>A0ABW9LCZ7_9MYCO</name>
<evidence type="ECO:0000256" key="5">
    <source>
        <dbReference type="ARBA" id="ARBA00022516"/>
    </source>
</evidence>
<evidence type="ECO:0000256" key="6">
    <source>
        <dbReference type="ARBA" id="ARBA00022679"/>
    </source>
</evidence>
<evidence type="ECO:0000256" key="1">
    <source>
        <dbReference type="ARBA" id="ARBA00004771"/>
    </source>
</evidence>
<gene>
    <name evidence="13" type="ORF">ACK4CT_18140</name>
</gene>
<dbReference type="RefSeq" id="WP_409543924.1">
    <property type="nucleotide sequence ID" value="NZ_JBKBDD010000006.1"/>
</dbReference>
<evidence type="ECO:0000259" key="12">
    <source>
        <dbReference type="Pfam" id="PF06974"/>
    </source>
</evidence>
<dbReference type="EC" id="2.3.1.20" evidence="4"/>
<dbReference type="SUPFAM" id="SSF52777">
    <property type="entry name" value="CoA-dependent acyltransferases"/>
    <property type="match status" value="2"/>
</dbReference>
<keyword evidence="8" id="KW-0443">Lipid metabolism</keyword>
<keyword evidence="14" id="KW-1185">Reference proteome</keyword>
<accession>A0ABW9LCZ7</accession>
<feature type="domain" description="O-acyltransferase WSD1 C-terminal" evidence="12">
    <location>
        <begin position="290"/>
        <end position="425"/>
    </location>
</feature>
<dbReference type="EMBL" id="JBKBDD010000006">
    <property type="protein sequence ID" value="MFN6545109.1"/>
    <property type="molecule type" value="Genomic_DNA"/>
</dbReference>
<dbReference type="Pfam" id="PF06974">
    <property type="entry name" value="WS_DGAT_C"/>
    <property type="match status" value="1"/>
</dbReference>
<evidence type="ECO:0000259" key="11">
    <source>
        <dbReference type="Pfam" id="PF03007"/>
    </source>
</evidence>
<comment type="pathway">
    <text evidence="1">Glycerolipid metabolism; triacylglycerol biosynthesis.</text>
</comment>
<feature type="domain" description="O-acyltransferase WSD1-like N-terminal" evidence="11">
    <location>
        <begin position="37"/>
        <end position="250"/>
    </location>
</feature>
<evidence type="ECO:0000313" key="13">
    <source>
        <dbReference type="EMBL" id="MFN6545109.1"/>
    </source>
</evidence>
<keyword evidence="6" id="KW-0808">Transferase</keyword>
<keyword evidence="7" id="KW-0319">Glycerol metabolism</keyword>
<comment type="caution">
    <text evidence="13">The sequence shown here is derived from an EMBL/GenBank/DDBJ whole genome shotgun (WGS) entry which is preliminary data.</text>
</comment>
<dbReference type="InterPro" id="IPR009721">
    <property type="entry name" value="O-acyltransferase_WSD1_C"/>
</dbReference>
<dbReference type="InterPro" id="IPR004255">
    <property type="entry name" value="O-acyltransferase_WSD1_N"/>
</dbReference>
<proteinExistence type="inferred from homology"/>
<sequence length="431" mass="46970">MRKAMSDYLSSTDGFMWSLGFDPVLRSTIVTLTVLEQAADWSVIVDRFDRISRVVPRFRQRVTRSTPLRRPCWEFDPDFRLDHHLRKVTVPRPGTPAVLLDLARRAVMNEFDRNRPLWQATYVDGLADGTAALVCSFDHALTDGIGAVQIATVLYDCDDRTTPFGPLDVPVPCSAPSTARVMSAVRHPLGTAAAGVSAALSIYRAARPIRGPRSSIMRSRTPDRHVDTLEVSRPRLQRAGSVTGGSLNDAFIAAVAGGLRRYHERHDVSVGELTMSMPISIRTRLDPAAGNRATLMRVAVPAGTTDPRQRIAEIHQRTTSARGGKSLGYTDLIAAGLNTLPRCYIGSELRHVDFVASDVPGFPLPLRLGGVPVRMQYAFSPTLGASANATLLSYIDTCAIGINVDTGAIPDHRVFHDCLAEGFEETMALAT</sequence>
<evidence type="ECO:0000256" key="2">
    <source>
        <dbReference type="ARBA" id="ARBA00005189"/>
    </source>
</evidence>
<evidence type="ECO:0000256" key="8">
    <source>
        <dbReference type="ARBA" id="ARBA00023098"/>
    </source>
</evidence>
<evidence type="ECO:0000313" key="14">
    <source>
        <dbReference type="Proteomes" id="UP001635816"/>
    </source>
</evidence>
<dbReference type="InterPro" id="IPR045034">
    <property type="entry name" value="O-acyltransferase_WSD1-like"/>
</dbReference>
<evidence type="ECO:0000256" key="9">
    <source>
        <dbReference type="ARBA" id="ARBA00023315"/>
    </source>
</evidence>
<keyword evidence="5" id="KW-0444">Lipid biosynthesis</keyword>
<comment type="pathway">
    <text evidence="2">Lipid metabolism.</text>
</comment>
<comment type="similarity">
    <text evidence="3">Belongs to the long-chain O-acyltransferase family.</text>
</comment>
<evidence type="ECO:0000256" key="10">
    <source>
        <dbReference type="ARBA" id="ARBA00048109"/>
    </source>
</evidence>
<evidence type="ECO:0000256" key="4">
    <source>
        <dbReference type="ARBA" id="ARBA00013244"/>
    </source>
</evidence>